<reference evidence="1" key="1">
    <citation type="journal article" date="2023" name="Int. J. Syst. Evol. Microbiol.">
        <title>&lt;i&gt;Shewanella septentrionalis&lt;/i&gt; sp. nov. and &lt;i&gt;Shewanella holmiensis&lt;/i&gt; sp. nov., isolated from Baltic Sea water and sediments.</title>
        <authorList>
            <person name="Martin-Rodriguez A.J."/>
            <person name="Thorell K."/>
            <person name="Joffre E."/>
            <person name="Jensie-Markopoulos S."/>
            <person name="Moore E.R.B."/>
            <person name="Sjoling A."/>
        </authorList>
    </citation>
    <scope>NUCLEOTIDE SEQUENCE</scope>
    <source>
        <strain evidence="1">SP1W3</strain>
    </source>
</reference>
<name>A0A9X2WRQ5_9GAMM</name>
<protein>
    <submittedName>
        <fullName evidence="1">Uncharacterized protein</fullName>
    </submittedName>
</protein>
<accession>A0A9X2WRQ5</accession>
<sequence length="170" mass="19157">MQPITGFSLLTARTDGLEPNSLKMPLYFNGQYTHTSIAGLVIEGQYRCVLPNKTSGYLVITAFDCPFEESTEFSLLDEAFKLIATTSLAQMYDSFLLHSHWPMADNRLRLHYYGQFVLDLVITASSSWLTTRPKLKLIEVVDPQSDPQTAAAMAELDQRLAAIEKSLMWD</sequence>
<keyword evidence="2" id="KW-1185">Reference proteome</keyword>
<dbReference type="EMBL" id="JAMTCC010000003">
    <property type="protein sequence ID" value="MCT7944316.1"/>
    <property type="molecule type" value="Genomic_DNA"/>
</dbReference>
<comment type="caution">
    <text evidence="1">The sequence shown here is derived from an EMBL/GenBank/DDBJ whole genome shotgun (WGS) entry which is preliminary data.</text>
</comment>
<evidence type="ECO:0000313" key="1">
    <source>
        <dbReference type="EMBL" id="MCT7944316.1"/>
    </source>
</evidence>
<dbReference type="AlphaFoldDB" id="A0A9X2WRQ5"/>
<dbReference type="RefSeq" id="WP_261271747.1">
    <property type="nucleotide sequence ID" value="NZ_JAMTCC010000003.1"/>
</dbReference>
<dbReference type="Proteomes" id="UP001155604">
    <property type="component" value="Unassembled WGS sequence"/>
</dbReference>
<evidence type="ECO:0000313" key="2">
    <source>
        <dbReference type="Proteomes" id="UP001155604"/>
    </source>
</evidence>
<gene>
    <name evidence="1" type="ORF">NE536_02915</name>
</gene>
<proteinExistence type="predicted"/>
<organism evidence="1 2">
    <name type="scientific">Shewanella septentrionalis</name>
    <dbReference type="NCBI Taxonomy" id="2952223"/>
    <lineage>
        <taxon>Bacteria</taxon>
        <taxon>Pseudomonadati</taxon>
        <taxon>Pseudomonadota</taxon>
        <taxon>Gammaproteobacteria</taxon>
        <taxon>Alteromonadales</taxon>
        <taxon>Shewanellaceae</taxon>
        <taxon>Shewanella</taxon>
    </lineage>
</organism>